<dbReference type="OMA" id="VQDIQKH"/>
<dbReference type="PANTHER" id="PTHR31400">
    <property type="entry name" value="GUANYLYL CYCLASE DOMAIN CONTAINING PROTEIN 1 GUCD1"/>
    <property type="match status" value="1"/>
</dbReference>
<dbReference type="Pfam" id="PF09778">
    <property type="entry name" value="Guanylate_cyc_2"/>
    <property type="match status" value="1"/>
</dbReference>
<gene>
    <name evidence="1" type="ORF">SDRG_11351</name>
</gene>
<sequence>MARQVRQRYDWDCGLACAEMVLTWATPNASEDHAALADAVRTRSIWTIDLVELLRARLRDRIMFYSLVLETSLHLAHDAFYTRDYLDDMARIQPLFEAVVAAKCARRGSVSIDALRAALANSEHVALVLIDARKLTCCVQLPSSDGFQGHFIVVTSISSRGVAYVDPASPAHPSCWMSLASFEAARKSHGTDEDLILIHQ</sequence>
<dbReference type="InParanoid" id="T0QBG1"/>
<dbReference type="VEuPathDB" id="FungiDB:SDRG_11351"/>
<evidence type="ECO:0008006" key="3">
    <source>
        <dbReference type="Google" id="ProtNLM"/>
    </source>
</evidence>
<dbReference type="InterPro" id="IPR018616">
    <property type="entry name" value="GUCD1"/>
</dbReference>
<dbReference type="PANTHER" id="PTHR31400:SF1">
    <property type="entry name" value="PROTEIN GUCD1"/>
    <property type="match status" value="1"/>
</dbReference>
<dbReference type="EMBL" id="JH767172">
    <property type="protein sequence ID" value="EQC30870.1"/>
    <property type="molecule type" value="Genomic_DNA"/>
</dbReference>
<accession>T0QBG1</accession>
<proteinExistence type="predicted"/>
<reference evidence="1 2" key="1">
    <citation type="submission" date="2012-04" db="EMBL/GenBank/DDBJ databases">
        <title>The Genome Sequence of Saprolegnia declina VS20.</title>
        <authorList>
            <consortium name="The Broad Institute Genome Sequencing Platform"/>
            <person name="Russ C."/>
            <person name="Nusbaum C."/>
            <person name="Tyler B."/>
            <person name="van West P."/>
            <person name="Dieguez-Uribeondo J."/>
            <person name="de Bruijn I."/>
            <person name="Tripathy S."/>
            <person name="Jiang R."/>
            <person name="Young S.K."/>
            <person name="Zeng Q."/>
            <person name="Gargeya S."/>
            <person name="Fitzgerald M."/>
            <person name="Haas B."/>
            <person name="Abouelleil A."/>
            <person name="Alvarado L."/>
            <person name="Arachchi H.M."/>
            <person name="Berlin A."/>
            <person name="Chapman S.B."/>
            <person name="Goldberg J."/>
            <person name="Griggs A."/>
            <person name="Gujja S."/>
            <person name="Hansen M."/>
            <person name="Howarth C."/>
            <person name="Imamovic A."/>
            <person name="Larimer J."/>
            <person name="McCowen C."/>
            <person name="Montmayeur A."/>
            <person name="Murphy C."/>
            <person name="Neiman D."/>
            <person name="Pearson M."/>
            <person name="Priest M."/>
            <person name="Roberts A."/>
            <person name="Saif S."/>
            <person name="Shea T."/>
            <person name="Sisk P."/>
            <person name="Sykes S."/>
            <person name="Wortman J."/>
            <person name="Nusbaum C."/>
            <person name="Birren B."/>
        </authorList>
    </citation>
    <scope>NUCLEOTIDE SEQUENCE [LARGE SCALE GENOMIC DNA]</scope>
    <source>
        <strain evidence="1 2">VS20</strain>
    </source>
</reference>
<keyword evidence="2" id="KW-1185">Reference proteome</keyword>
<evidence type="ECO:0000313" key="1">
    <source>
        <dbReference type="EMBL" id="EQC30870.1"/>
    </source>
</evidence>
<dbReference type="OrthoDB" id="206796at2759"/>
<organism evidence="1 2">
    <name type="scientific">Saprolegnia diclina (strain VS20)</name>
    <dbReference type="NCBI Taxonomy" id="1156394"/>
    <lineage>
        <taxon>Eukaryota</taxon>
        <taxon>Sar</taxon>
        <taxon>Stramenopiles</taxon>
        <taxon>Oomycota</taxon>
        <taxon>Saprolegniomycetes</taxon>
        <taxon>Saprolegniales</taxon>
        <taxon>Saprolegniaceae</taxon>
        <taxon>Saprolegnia</taxon>
    </lineage>
</organism>
<evidence type="ECO:0000313" key="2">
    <source>
        <dbReference type="Proteomes" id="UP000030762"/>
    </source>
</evidence>
<dbReference type="Proteomes" id="UP000030762">
    <property type="component" value="Unassembled WGS sequence"/>
</dbReference>
<dbReference type="GeneID" id="19952078"/>
<dbReference type="AlphaFoldDB" id="T0QBG1"/>
<dbReference type="RefSeq" id="XP_008615608.1">
    <property type="nucleotide sequence ID" value="XM_008617386.1"/>
</dbReference>
<name>T0QBG1_SAPDV</name>
<dbReference type="eggNOG" id="KOG4621">
    <property type="taxonomic scope" value="Eukaryota"/>
</dbReference>
<protein>
    <recommendedName>
        <fullName evidence="3">Guanylyl cyclase</fullName>
    </recommendedName>
</protein>